<feature type="compositionally biased region" description="Polar residues" evidence="1">
    <location>
        <begin position="54"/>
        <end position="72"/>
    </location>
</feature>
<dbReference type="KEGG" id="ccin:107265807"/>
<sequence>MTCSKLDALVLVTLLLIVSVECGPKYDGGDFAPSPSGYMKKSEKAQDQIAMASQVRSESKASTTKRGSTDANEISDRNQEPRFGFTNIGGTGTGYGVSSYAPAKIDLGGVLLGAVIGVGSILIIPKLLYVLSGSYGAYARSEDGSISQTMTRLDDKLAQFGIDTTSCMQRVVCTYAQQAAAAVNGIDNDEDEEKISSFDKIVNTITTNQMFHTAMQGTAVQEAVEAGRSGKSCGRVYHHCGFSMETMLALLANAATVFTTPTARPTAPSAPL</sequence>
<feature type="transmembrane region" description="Helical" evidence="2">
    <location>
        <begin position="107"/>
        <end position="131"/>
    </location>
</feature>
<evidence type="ECO:0000256" key="1">
    <source>
        <dbReference type="SAM" id="MobiDB-lite"/>
    </source>
</evidence>
<organism evidence="4 5">
    <name type="scientific">Cephus cinctus</name>
    <name type="common">Wheat stem sawfly</name>
    <dbReference type="NCBI Taxonomy" id="211228"/>
    <lineage>
        <taxon>Eukaryota</taxon>
        <taxon>Metazoa</taxon>
        <taxon>Ecdysozoa</taxon>
        <taxon>Arthropoda</taxon>
        <taxon>Hexapoda</taxon>
        <taxon>Insecta</taxon>
        <taxon>Pterygota</taxon>
        <taxon>Neoptera</taxon>
        <taxon>Endopterygota</taxon>
        <taxon>Hymenoptera</taxon>
        <taxon>Cephoidea</taxon>
        <taxon>Cephidae</taxon>
        <taxon>Cephus</taxon>
    </lineage>
</organism>
<feature type="signal peptide" evidence="3">
    <location>
        <begin position="1"/>
        <end position="22"/>
    </location>
</feature>
<dbReference type="Proteomes" id="UP000694920">
    <property type="component" value="Unplaced"/>
</dbReference>
<gene>
    <name evidence="5" type="primary">LOC107265807</name>
</gene>
<accession>A0AAJ7FGT7</accession>
<dbReference type="InterPro" id="IPR006631">
    <property type="entry name" value="DM4_12"/>
</dbReference>
<reference evidence="5" key="1">
    <citation type="submission" date="2025-08" db="UniProtKB">
        <authorList>
            <consortium name="RefSeq"/>
        </authorList>
    </citation>
    <scope>IDENTIFICATION</scope>
</reference>
<keyword evidence="2" id="KW-0812">Transmembrane</keyword>
<proteinExistence type="predicted"/>
<keyword evidence="2" id="KW-0472">Membrane</keyword>
<evidence type="ECO:0000313" key="4">
    <source>
        <dbReference type="Proteomes" id="UP000694920"/>
    </source>
</evidence>
<dbReference type="Pfam" id="PF07841">
    <property type="entry name" value="DM4_12"/>
    <property type="match status" value="1"/>
</dbReference>
<name>A0AAJ7FGT7_CEPCN</name>
<protein>
    <submittedName>
        <fullName evidence="5">Uncharacterized protein LOC107265807</fullName>
    </submittedName>
</protein>
<keyword evidence="3" id="KW-0732">Signal</keyword>
<evidence type="ECO:0000313" key="5">
    <source>
        <dbReference type="RefSeq" id="XP_015591125.1"/>
    </source>
</evidence>
<feature type="chain" id="PRO_5042464017" evidence="3">
    <location>
        <begin position="23"/>
        <end position="272"/>
    </location>
</feature>
<feature type="region of interest" description="Disordered" evidence="1">
    <location>
        <begin position="51"/>
        <end position="83"/>
    </location>
</feature>
<dbReference type="GeneID" id="107265807"/>
<dbReference type="AlphaFoldDB" id="A0AAJ7FGT7"/>
<evidence type="ECO:0000256" key="3">
    <source>
        <dbReference type="SAM" id="SignalP"/>
    </source>
</evidence>
<evidence type="ECO:0000256" key="2">
    <source>
        <dbReference type="SAM" id="Phobius"/>
    </source>
</evidence>
<keyword evidence="4" id="KW-1185">Reference proteome</keyword>
<dbReference type="RefSeq" id="XP_015591125.1">
    <property type="nucleotide sequence ID" value="XM_015735639.2"/>
</dbReference>
<keyword evidence="2" id="KW-1133">Transmembrane helix</keyword>